<dbReference type="AlphaFoldDB" id="A0A7K3RRF5"/>
<dbReference type="EMBL" id="JAAGMP010000239">
    <property type="protein sequence ID" value="NEC17563.1"/>
    <property type="molecule type" value="Genomic_DNA"/>
</dbReference>
<evidence type="ECO:0000256" key="1">
    <source>
        <dbReference type="SAM" id="MobiDB-lite"/>
    </source>
</evidence>
<feature type="compositionally biased region" description="Low complexity" evidence="1">
    <location>
        <begin position="26"/>
        <end position="39"/>
    </location>
</feature>
<organism evidence="2 3">
    <name type="scientific">Streptomyces parvus</name>
    <dbReference type="NCBI Taxonomy" id="66428"/>
    <lineage>
        <taxon>Bacteria</taxon>
        <taxon>Bacillati</taxon>
        <taxon>Actinomycetota</taxon>
        <taxon>Actinomycetes</taxon>
        <taxon>Kitasatosporales</taxon>
        <taxon>Streptomycetaceae</taxon>
        <taxon>Streptomyces</taxon>
    </lineage>
</organism>
<comment type="caution">
    <text evidence="2">The sequence shown here is derived from an EMBL/GenBank/DDBJ whole genome shotgun (WGS) entry which is preliminary data.</text>
</comment>
<evidence type="ECO:0000313" key="3">
    <source>
        <dbReference type="Proteomes" id="UP000469670"/>
    </source>
</evidence>
<feature type="compositionally biased region" description="Acidic residues" evidence="1">
    <location>
        <begin position="52"/>
        <end position="80"/>
    </location>
</feature>
<dbReference type="Proteomes" id="UP000469670">
    <property type="component" value="Unassembled WGS sequence"/>
</dbReference>
<protein>
    <submittedName>
        <fullName evidence="2">Uncharacterized protein</fullName>
    </submittedName>
</protein>
<name>A0A7K3RRF5_9ACTN</name>
<gene>
    <name evidence="2" type="ORF">G3I50_04695</name>
</gene>
<reference evidence="2 3" key="1">
    <citation type="submission" date="2020-01" db="EMBL/GenBank/DDBJ databases">
        <title>Insect and environment-associated Actinomycetes.</title>
        <authorList>
            <person name="Currrie C."/>
            <person name="Chevrette M."/>
            <person name="Carlson C."/>
            <person name="Stubbendieck R."/>
            <person name="Wendt-Pienkowski E."/>
        </authorList>
    </citation>
    <scope>NUCLEOTIDE SEQUENCE [LARGE SCALE GENOMIC DNA]</scope>
    <source>
        <strain evidence="2 3">SID7590</strain>
    </source>
</reference>
<evidence type="ECO:0000313" key="2">
    <source>
        <dbReference type="EMBL" id="NEC17563.1"/>
    </source>
</evidence>
<feature type="region of interest" description="Disordered" evidence="1">
    <location>
        <begin position="26"/>
        <end position="91"/>
    </location>
</feature>
<accession>A0A7K3RRF5</accession>
<dbReference type="RefSeq" id="WP_164200040.1">
    <property type="nucleotide sequence ID" value="NZ_JAAGMP010000239.1"/>
</dbReference>
<proteinExistence type="predicted"/>
<sequence length="310" mass="33358">MPPGKIAALVSAFVVVLVVVLGALAESSDGPSTTSSRSSAQPGVSAAPSDGWSDEPYEPPSDDPLAPEETEEQEESEEPESPSALPDPLADAEVGSCFYDEGTDTTVDLRETECTTGAFEVVDLHHGTTDLDSCDDVEDSDRSVSSPRNDLVMCLSFLSADGDAYHADQGDCVYGQKAGAWDTQACETGNFKVLAVYNGSDTSKCDDWPRYNYWKMIDGPPDADRDVLLCLSMNYPDDIGYAEVDQCLLQRGSGDSTTHTNTGSCSTSNIVVSGRTPHYGAAAFCRDNGWTTWQNPSYPDLAYTVCFRWK</sequence>